<dbReference type="NCBIfam" id="NF006765">
    <property type="entry name" value="PRK09287.1"/>
    <property type="match status" value="1"/>
</dbReference>
<feature type="binding site" evidence="9">
    <location>
        <position position="450"/>
    </location>
    <ligand>
        <name>substrate</name>
        <note>ligand shared between dimeric partners</note>
    </ligand>
</feature>
<dbReference type="RefSeq" id="WP_087370730.1">
    <property type="nucleotide sequence ID" value="NZ_NFKK01000003.1"/>
</dbReference>
<dbReference type="SUPFAM" id="SSF51735">
    <property type="entry name" value="NAD(P)-binding Rossmann-fold domains"/>
    <property type="match status" value="1"/>
</dbReference>
<feature type="binding site" evidence="9">
    <location>
        <position position="444"/>
    </location>
    <ligand>
        <name>substrate</name>
        <note>ligand shared between dimeric partners</note>
    </ligand>
</feature>
<accession>A0A1Y4LHK3</accession>
<comment type="subunit">
    <text evidence="2 7">Homodimer.</text>
</comment>
<dbReference type="PRINTS" id="PR00076">
    <property type="entry name" value="6PGDHDRGNASE"/>
</dbReference>
<dbReference type="PIRSF" id="PIRSF000109">
    <property type="entry name" value="6PGD"/>
    <property type="match status" value="1"/>
</dbReference>
<gene>
    <name evidence="12" type="ORF">B5F17_03170</name>
</gene>
<evidence type="ECO:0000256" key="2">
    <source>
        <dbReference type="ARBA" id="ARBA00011738"/>
    </source>
</evidence>
<dbReference type="PANTHER" id="PTHR11811">
    <property type="entry name" value="6-PHOSPHOGLUCONATE DEHYDROGENASE"/>
    <property type="match status" value="1"/>
</dbReference>
<feature type="active site" description="Proton acceptor" evidence="8">
    <location>
        <position position="184"/>
    </location>
</feature>
<comment type="similarity">
    <text evidence="1 7 10">Belongs to the 6-phosphogluconate dehydrogenase family.</text>
</comment>
<dbReference type="InterPro" id="IPR006113">
    <property type="entry name" value="6PGDH_Gnd/GntZ"/>
</dbReference>
<dbReference type="AlphaFoldDB" id="A0A1Y4LHK3"/>
<proteinExistence type="inferred from homology"/>
<evidence type="ECO:0000256" key="3">
    <source>
        <dbReference type="ARBA" id="ARBA00022857"/>
    </source>
</evidence>
<dbReference type="GO" id="GO:0004616">
    <property type="term" value="F:phosphogluconate dehydrogenase (decarboxylating) activity"/>
    <property type="evidence" value="ECO:0007669"/>
    <property type="project" value="UniProtKB-EC"/>
</dbReference>
<dbReference type="InterPro" id="IPR006114">
    <property type="entry name" value="6PGDH_C"/>
</dbReference>
<evidence type="ECO:0000256" key="6">
    <source>
        <dbReference type="ARBA" id="ARBA00023126"/>
    </source>
</evidence>
<feature type="binding site" description="in other chain" evidence="9">
    <location>
        <position position="262"/>
    </location>
    <ligand>
        <name>substrate</name>
        <note>ligand shared between dimeric partners</note>
    </ligand>
</feature>
<dbReference type="GO" id="GO:0050661">
    <property type="term" value="F:NADP binding"/>
    <property type="evidence" value="ECO:0007669"/>
    <property type="project" value="InterPro"/>
</dbReference>
<dbReference type="Pfam" id="PF00393">
    <property type="entry name" value="6PGD"/>
    <property type="match status" value="1"/>
</dbReference>
<comment type="function">
    <text evidence="7">Catalyzes the oxidative decarboxylation of 6-phosphogluconate to ribulose 5-phosphate and CO(2), with concomitant reduction of NADP to NADPH.</text>
</comment>
<feature type="binding site" description="in other chain" evidence="9">
    <location>
        <position position="192"/>
    </location>
    <ligand>
        <name>substrate</name>
        <note>ligand shared between dimeric partners</note>
    </ligand>
</feature>
<feature type="binding site" description="in other chain" evidence="9">
    <location>
        <begin position="187"/>
        <end position="188"/>
    </location>
    <ligand>
        <name>substrate</name>
        <note>ligand shared between dimeric partners</note>
    </ligand>
</feature>
<protein>
    <recommendedName>
        <fullName evidence="7 10">6-phosphogluconate dehydrogenase, decarboxylating</fullName>
        <ecNumber evidence="7 10">1.1.1.44</ecNumber>
    </recommendedName>
</protein>
<comment type="catalytic activity">
    <reaction evidence="7 10">
        <text>6-phospho-D-gluconate + NADP(+) = D-ribulose 5-phosphate + CO2 + NADPH</text>
        <dbReference type="Rhea" id="RHEA:10116"/>
        <dbReference type="ChEBI" id="CHEBI:16526"/>
        <dbReference type="ChEBI" id="CHEBI:57783"/>
        <dbReference type="ChEBI" id="CHEBI:58121"/>
        <dbReference type="ChEBI" id="CHEBI:58349"/>
        <dbReference type="ChEBI" id="CHEBI:58759"/>
        <dbReference type="EC" id="1.1.1.44"/>
    </reaction>
</comment>
<dbReference type="InterPro" id="IPR013328">
    <property type="entry name" value="6PGD_dom2"/>
</dbReference>
<organism evidence="12 13">
    <name type="scientific">Butyricicoccus pullicaecorum</name>
    <dbReference type="NCBI Taxonomy" id="501571"/>
    <lineage>
        <taxon>Bacteria</taxon>
        <taxon>Bacillati</taxon>
        <taxon>Bacillota</taxon>
        <taxon>Clostridia</taxon>
        <taxon>Eubacteriales</taxon>
        <taxon>Butyricicoccaceae</taxon>
        <taxon>Butyricicoccus</taxon>
    </lineage>
</organism>
<dbReference type="Gene3D" id="3.40.50.720">
    <property type="entry name" value="NAD(P)-binding Rossmann-like Domain"/>
    <property type="match status" value="1"/>
</dbReference>
<sequence>MSILCDIGVIGLSVMGRGLARNIADHGFQVAGFNRNPDVTRAVMEEEPNANLHPVFSLTELMASLKKPRRVLLMIKAGDPVDQMLDQLIPLMEPGDMVLDGGNSFFADTRRRAERLSAHGLHYFGVGVSGGETGARFGPAIMPGGNREGYAQIAPILEAIAAKTEDGAPCCAYMGPDGAGHFVKMVHNGIEYADMQLIAESYLVLKTVGGFTNHEIADLFAQWNTGELRSYLIGITADVLREADDLAEGDLVDHIEDAAGQKGTGRWTSIEALHQGIDLSMITGAVGARILSGDPVRTQADLGTPVVQLAQDRAAFAETVREGLYIGKLIAYAQGFAMLRDASARYEWSLDLGSIASVFRAGCIIQAALLGDIMAAFARNPDLSNLLLDDAFAARVRKGHPSLRRTAAQGICNGVPMPVMTSAVSYLDGLRGAPVGANLIQAQRDCFGAHTYRRTDREGVFHHEWGQSHER</sequence>
<dbReference type="InterPro" id="IPR006183">
    <property type="entry name" value="Pgluconate_DH"/>
</dbReference>
<keyword evidence="6 7" id="KW-0570">Pentose shunt</keyword>
<reference evidence="13" key="1">
    <citation type="submission" date="2017-04" db="EMBL/GenBank/DDBJ databases">
        <title>Function of individual gut microbiota members based on whole genome sequencing of pure cultures obtained from chicken caecum.</title>
        <authorList>
            <person name="Medvecky M."/>
            <person name="Cejkova D."/>
            <person name="Polansky O."/>
            <person name="Karasova D."/>
            <person name="Kubasova T."/>
            <person name="Cizek A."/>
            <person name="Rychlik I."/>
        </authorList>
    </citation>
    <scope>NUCLEOTIDE SEQUENCE [LARGE SCALE GENOMIC DNA]</scope>
    <source>
        <strain evidence="13">An180</strain>
    </source>
</reference>
<dbReference type="UniPathway" id="UPA00115">
    <property type="reaction ID" value="UER00410"/>
</dbReference>
<dbReference type="Gene3D" id="1.20.5.320">
    <property type="entry name" value="6-Phosphogluconate Dehydrogenase, domain 3"/>
    <property type="match status" value="1"/>
</dbReference>
<evidence type="ECO:0000256" key="8">
    <source>
        <dbReference type="PIRSR" id="PIRSR000109-1"/>
    </source>
</evidence>
<dbReference type="FunFam" id="3.40.50.720:FF:000007">
    <property type="entry name" value="6-phosphogluconate dehydrogenase, decarboxylating"/>
    <property type="match status" value="1"/>
</dbReference>
<comment type="caution">
    <text evidence="12">The sequence shown here is derived from an EMBL/GenBank/DDBJ whole genome shotgun (WGS) entry which is preliminary data.</text>
</comment>
<dbReference type="Pfam" id="PF03446">
    <property type="entry name" value="NAD_binding_2"/>
    <property type="match status" value="1"/>
</dbReference>
<keyword evidence="5 10" id="KW-0311">Gluconate utilization</keyword>
<dbReference type="InterPro" id="IPR036291">
    <property type="entry name" value="NAD(P)-bd_dom_sf"/>
</dbReference>
<evidence type="ECO:0000256" key="5">
    <source>
        <dbReference type="ARBA" id="ARBA00023064"/>
    </source>
</evidence>
<dbReference type="InterPro" id="IPR008927">
    <property type="entry name" value="6-PGluconate_DH-like_C_sf"/>
</dbReference>
<dbReference type="InterPro" id="IPR006115">
    <property type="entry name" value="6PGDH_NADP-bd"/>
</dbReference>
<dbReference type="FunFam" id="1.10.1040.10:FF:000032">
    <property type="entry name" value="6-phosphogluconate dehydrogenase, decarboxylating"/>
    <property type="match status" value="1"/>
</dbReference>
<dbReference type="InterPro" id="IPR006184">
    <property type="entry name" value="6PGdom_BS"/>
</dbReference>
<comment type="pathway">
    <text evidence="7 10">Carbohydrate degradation; pentose phosphate pathway; D-ribulose 5-phosphate from D-glucose 6-phosphate (oxidative stage): step 3/3.</text>
</comment>
<dbReference type="NCBIfam" id="TIGR00873">
    <property type="entry name" value="gnd"/>
    <property type="match status" value="1"/>
</dbReference>
<feature type="active site" description="Proton donor" evidence="8">
    <location>
        <position position="191"/>
    </location>
</feature>
<dbReference type="GO" id="GO:0019521">
    <property type="term" value="P:D-gluconate metabolic process"/>
    <property type="evidence" value="ECO:0007669"/>
    <property type="project" value="UniProtKB-KW"/>
</dbReference>
<dbReference type="SUPFAM" id="SSF48179">
    <property type="entry name" value="6-phosphogluconate dehydrogenase C-terminal domain-like"/>
    <property type="match status" value="1"/>
</dbReference>
<dbReference type="EC" id="1.1.1.44" evidence="7 10"/>
<dbReference type="PROSITE" id="PS00461">
    <property type="entry name" value="6PGD"/>
    <property type="match status" value="1"/>
</dbReference>
<evidence type="ECO:0000259" key="11">
    <source>
        <dbReference type="SMART" id="SM01350"/>
    </source>
</evidence>
<evidence type="ECO:0000256" key="9">
    <source>
        <dbReference type="PIRSR" id="PIRSR000109-2"/>
    </source>
</evidence>
<evidence type="ECO:0000313" key="12">
    <source>
        <dbReference type="EMBL" id="OUP53602.1"/>
    </source>
</evidence>
<evidence type="ECO:0000256" key="10">
    <source>
        <dbReference type="RuleBase" id="RU000485"/>
    </source>
</evidence>
<feature type="binding site" description="in other chain" evidence="9">
    <location>
        <position position="289"/>
    </location>
    <ligand>
        <name>substrate</name>
        <note>ligand shared between dimeric partners</note>
    </ligand>
</feature>
<evidence type="ECO:0000256" key="4">
    <source>
        <dbReference type="ARBA" id="ARBA00023002"/>
    </source>
</evidence>
<evidence type="ECO:0000256" key="7">
    <source>
        <dbReference type="PIRNR" id="PIRNR000109"/>
    </source>
</evidence>
<evidence type="ECO:0000256" key="1">
    <source>
        <dbReference type="ARBA" id="ARBA00008419"/>
    </source>
</evidence>
<dbReference type="SMART" id="SM01350">
    <property type="entry name" value="6PGD"/>
    <property type="match status" value="1"/>
</dbReference>
<feature type="binding site" description="in other chain" evidence="9">
    <location>
        <begin position="129"/>
        <end position="131"/>
    </location>
    <ligand>
        <name>substrate</name>
        <note>ligand shared between dimeric partners</note>
    </ligand>
</feature>
<name>A0A1Y4LHK3_9FIRM</name>
<feature type="binding site" description="in other chain" evidence="9">
    <location>
        <position position="103"/>
    </location>
    <ligand>
        <name>substrate</name>
        <note>ligand shared between dimeric partners</note>
    </ligand>
</feature>
<evidence type="ECO:0000313" key="13">
    <source>
        <dbReference type="Proteomes" id="UP000195897"/>
    </source>
</evidence>
<dbReference type="Proteomes" id="UP000195897">
    <property type="component" value="Unassembled WGS sequence"/>
</dbReference>
<keyword evidence="3 7" id="KW-0521">NADP</keyword>
<dbReference type="EMBL" id="NFKK01000003">
    <property type="protein sequence ID" value="OUP53602.1"/>
    <property type="molecule type" value="Genomic_DNA"/>
</dbReference>
<feature type="domain" description="6-phosphogluconate dehydrogenase C-terminal" evidence="11">
    <location>
        <begin position="180"/>
        <end position="466"/>
    </location>
</feature>
<dbReference type="Gene3D" id="1.10.1040.10">
    <property type="entry name" value="N-(1-d-carboxylethyl)-l-norvaline Dehydrogenase, domain 2"/>
    <property type="match status" value="1"/>
</dbReference>
<dbReference type="GO" id="GO:0006098">
    <property type="term" value="P:pentose-phosphate shunt"/>
    <property type="evidence" value="ECO:0007669"/>
    <property type="project" value="UniProtKB-UniPathway"/>
</dbReference>
<keyword evidence="4 7" id="KW-0560">Oxidoreductase</keyword>